<dbReference type="SUPFAM" id="SSF103473">
    <property type="entry name" value="MFS general substrate transporter"/>
    <property type="match status" value="1"/>
</dbReference>
<feature type="transmembrane region" description="Helical" evidence="2">
    <location>
        <begin position="6"/>
        <end position="25"/>
    </location>
</feature>
<proteinExistence type="predicted"/>
<dbReference type="OrthoDB" id="6499973at2759"/>
<name>A0A1S3JZ06_LINAN</name>
<dbReference type="GO" id="GO:0008028">
    <property type="term" value="F:monocarboxylic acid transmembrane transporter activity"/>
    <property type="evidence" value="ECO:0007669"/>
    <property type="project" value="TreeGrafter"/>
</dbReference>
<dbReference type="PANTHER" id="PTHR11360:SF284">
    <property type="entry name" value="EG:103B4.3 PROTEIN-RELATED"/>
    <property type="match status" value="1"/>
</dbReference>
<dbReference type="InterPro" id="IPR011701">
    <property type="entry name" value="MFS"/>
</dbReference>
<keyword evidence="2" id="KW-0472">Membrane</keyword>
<reference evidence="5" key="1">
    <citation type="submission" date="2025-08" db="UniProtKB">
        <authorList>
            <consortium name="RefSeq"/>
        </authorList>
    </citation>
    <scope>IDENTIFICATION</scope>
    <source>
        <tissue evidence="5">Gonads</tissue>
    </source>
</reference>
<feature type="domain" description="Major facilitator superfamily (MFS) profile" evidence="3">
    <location>
        <begin position="1"/>
        <end position="348"/>
    </location>
</feature>
<sequence length="389" mass="41447">MTSLVGSVLLGNCIVSGFIASILCDKLGCRQTCALGAVFTAAGLGASFFAKSCAFLIASFGIVTGAGLIISYLAVQVSVAYYFQERRPFAMAFIQVGSSVGQVVVAPLTHYFVDEYTWRGAMLLLSAISLHLLVVAALLRPHRKEHLHKKLKTGVLFDFTVLKNVSLLLIMLNAALMNVVLGLLLFHLPAYAVSSGTSVHKVSLLLSLIGFTGLFLRPLFGAAMNHPDVDMWTVFSISQTLVGVIMIISPIFMTDFSGQVIFVLIFGTYTTPYFAGFAAMTLECVESKHQGAALALFQSGSGVGLLLGPFIGGWVYSLTGSYASGVQFAGGCLLVNTVVMFALKLSSGKNSTEKMAEVGKLDHVTSGRANYCPSEPIGSTENVDFRNSL</sequence>
<feature type="transmembrane region" description="Helical" evidence="2">
    <location>
        <begin position="294"/>
        <end position="316"/>
    </location>
</feature>
<feature type="transmembrane region" description="Helical" evidence="2">
    <location>
        <begin position="90"/>
        <end position="112"/>
    </location>
</feature>
<dbReference type="STRING" id="7574.A0A1S3JZ06"/>
<feature type="transmembrane region" description="Helical" evidence="2">
    <location>
        <begin position="202"/>
        <end position="220"/>
    </location>
</feature>
<feature type="transmembrane region" description="Helical" evidence="2">
    <location>
        <begin position="118"/>
        <end position="139"/>
    </location>
</feature>
<dbReference type="PROSITE" id="PS50850">
    <property type="entry name" value="MFS"/>
    <property type="match status" value="1"/>
</dbReference>
<feature type="transmembrane region" description="Helical" evidence="2">
    <location>
        <begin position="56"/>
        <end position="83"/>
    </location>
</feature>
<accession>A0A1S3JZ06</accession>
<protein>
    <submittedName>
        <fullName evidence="5">Monocarboxylate transporter 4-like</fullName>
    </submittedName>
</protein>
<dbReference type="AlphaFoldDB" id="A0A1S3JZ06"/>
<dbReference type="InterPro" id="IPR036259">
    <property type="entry name" value="MFS_trans_sf"/>
</dbReference>
<evidence type="ECO:0000313" key="5">
    <source>
        <dbReference type="RefSeq" id="XP_013415266.1"/>
    </source>
</evidence>
<dbReference type="GO" id="GO:0016020">
    <property type="term" value="C:membrane"/>
    <property type="evidence" value="ECO:0007669"/>
    <property type="project" value="UniProtKB-SubCell"/>
</dbReference>
<dbReference type="PANTHER" id="PTHR11360">
    <property type="entry name" value="MONOCARBOXYLATE TRANSPORTER"/>
    <property type="match status" value="1"/>
</dbReference>
<keyword evidence="4" id="KW-1185">Reference proteome</keyword>
<dbReference type="Proteomes" id="UP000085678">
    <property type="component" value="Unplaced"/>
</dbReference>
<evidence type="ECO:0000256" key="2">
    <source>
        <dbReference type="SAM" id="Phobius"/>
    </source>
</evidence>
<evidence type="ECO:0000256" key="1">
    <source>
        <dbReference type="ARBA" id="ARBA00004141"/>
    </source>
</evidence>
<comment type="subcellular location">
    <subcellularLocation>
        <location evidence="1">Membrane</location>
        <topology evidence="1">Multi-pass membrane protein</topology>
    </subcellularLocation>
</comment>
<feature type="transmembrane region" description="Helical" evidence="2">
    <location>
        <begin position="32"/>
        <end position="50"/>
    </location>
</feature>
<evidence type="ECO:0000259" key="3">
    <source>
        <dbReference type="PROSITE" id="PS50850"/>
    </source>
</evidence>
<dbReference type="InParanoid" id="A0A1S3JZ06"/>
<feature type="transmembrane region" description="Helical" evidence="2">
    <location>
        <begin position="167"/>
        <end position="190"/>
    </location>
</feature>
<dbReference type="GeneID" id="106177124"/>
<feature type="transmembrane region" description="Helical" evidence="2">
    <location>
        <begin position="322"/>
        <end position="345"/>
    </location>
</feature>
<dbReference type="Pfam" id="PF07690">
    <property type="entry name" value="MFS_1"/>
    <property type="match status" value="1"/>
</dbReference>
<dbReference type="Gene3D" id="1.20.1250.20">
    <property type="entry name" value="MFS general substrate transporter like domains"/>
    <property type="match status" value="1"/>
</dbReference>
<keyword evidence="2" id="KW-0812">Transmembrane</keyword>
<feature type="transmembrane region" description="Helical" evidence="2">
    <location>
        <begin position="259"/>
        <end position="282"/>
    </location>
</feature>
<dbReference type="RefSeq" id="XP_013415266.1">
    <property type="nucleotide sequence ID" value="XM_013559812.1"/>
</dbReference>
<keyword evidence="2" id="KW-1133">Transmembrane helix</keyword>
<feature type="transmembrane region" description="Helical" evidence="2">
    <location>
        <begin position="232"/>
        <end position="253"/>
    </location>
</feature>
<organism evidence="4 5">
    <name type="scientific">Lingula anatina</name>
    <name type="common">Brachiopod</name>
    <name type="synonym">Lingula unguis</name>
    <dbReference type="NCBI Taxonomy" id="7574"/>
    <lineage>
        <taxon>Eukaryota</taxon>
        <taxon>Metazoa</taxon>
        <taxon>Spiralia</taxon>
        <taxon>Lophotrochozoa</taxon>
        <taxon>Brachiopoda</taxon>
        <taxon>Linguliformea</taxon>
        <taxon>Lingulata</taxon>
        <taxon>Lingulida</taxon>
        <taxon>Linguloidea</taxon>
        <taxon>Lingulidae</taxon>
        <taxon>Lingula</taxon>
    </lineage>
</organism>
<evidence type="ECO:0000313" key="4">
    <source>
        <dbReference type="Proteomes" id="UP000085678"/>
    </source>
</evidence>
<dbReference type="KEGG" id="lak:106177124"/>
<dbReference type="InterPro" id="IPR020846">
    <property type="entry name" value="MFS_dom"/>
</dbReference>
<gene>
    <name evidence="5" type="primary">LOC106177124</name>
</gene>
<dbReference type="InterPro" id="IPR050327">
    <property type="entry name" value="Proton-linked_MCT"/>
</dbReference>